<dbReference type="PANTHER" id="PTHR37938:SF1">
    <property type="entry name" value="BLL0215 PROTEIN"/>
    <property type="match status" value="1"/>
</dbReference>
<organism evidence="3 4">
    <name type="scientific">Taibaiella chishuiensis</name>
    <dbReference type="NCBI Taxonomy" id="1434707"/>
    <lineage>
        <taxon>Bacteria</taxon>
        <taxon>Pseudomonadati</taxon>
        <taxon>Bacteroidota</taxon>
        <taxon>Chitinophagia</taxon>
        <taxon>Chitinophagales</taxon>
        <taxon>Chitinophagaceae</taxon>
        <taxon>Taibaiella</taxon>
    </lineage>
</organism>
<dbReference type="PANTHER" id="PTHR37938">
    <property type="entry name" value="BLL0215 PROTEIN"/>
    <property type="match status" value="1"/>
</dbReference>
<accession>A0A2P8CYL2</accession>
<keyword evidence="1" id="KW-0472">Membrane</keyword>
<evidence type="ECO:0000313" key="4">
    <source>
        <dbReference type="Proteomes" id="UP000240572"/>
    </source>
</evidence>
<evidence type="ECO:0000256" key="1">
    <source>
        <dbReference type="SAM" id="Phobius"/>
    </source>
</evidence>
<dbReference type="OrthoDB" id="9790842at2"/>
<evidence type="ECO:0000259" key="2">
    <source>
        <dbReference type="Pfam" id="PF03703"/>
    </source>
</evidence>
<evidence type="ECO:0000313" key="3">
    <source>
        <dbReference type="EMBL" id="PSK90065.1"/>
    </source>
</evidence>
<proteinExistence type="predicted"/>
<feature type="domain" description="YdbS-like PH" evidence="2">
    <location>
        <begin position="73"/>
        <end position="148"/>
    </location>
</feature>
<dbReference type="RefSeq" id="WP_106524411.1">
    <property type="nucleotide sequence ID" value="NZ_PYGD01000009.1"/>
</dbReference>
<keyword evidence="4" id="KW-1185">Reference proteome</keyword>
<dbReference type="AlphaFoldDB" id="A0A2P8CYL2"/>
<feature type="transmembrane region" description="Helical" evidence="1">
    <location>
        <begin position="52"/>
        <end position="71"/>
    </location>
</feature>
<dbReference type="Proteomes" id="UP000240572">
    <property type="component" value="Unassembled WGS sequence"/>
</dbReference>
<dbReference type="EMBL" id="PYGD01000009">
    <property type="protein sequence ID" value="PSK90065.1"/>
    <property type="molecule type" value="Genomic_DNA"/>
</dbReference>
<gene>
    <name evidence="3" type="ORF">B0I18_10971</name>
</gene>
<protein>
    <submittedName>
        <fullName evidence="3">PH (Pleckstrin Homology) domain-containing protein</fullName>
    </submittedName>
</protein>
<dbReference type="Pfam" id="PF03703">
    <property type="entry name" value="bPH_2"/>
    <property type="match status" value="1"/>
</dbReference>
<keyword evidence="1" id="KW-0812">Transmembrane</keyword>
<name>A0A2P8CYL2_9BACT</name>
<comment type="caution">
    <text evidence="3">The sequence shown here is derived from an EMBL/GenBank/DDBJ whole genome shotgun (WGS) entry which is preliminary data.</text>
</comment>
<sequence>MSNNGYTQAIAGSGENVVWEGKSSQLLNLKHFLIALIFLVAGAWCAVRFSGYLFLVCVAAAGYAFYKFLIINSATYTITSQRIIRRSGVFNRTTFEIELYRVKDVHLFEPIYYRPFSLGNISLISSQRSVPVFELTAIKHAASVREQLRHLVEKRRNEKGVGEYDTN</sequence>
<dbReference type="InterPro" id="IPR005182">
    <property type="entry name" value="YdbS-like_PH"/>
</dbReference>
<feature type="transmembrane region" description="Helical" evidence="1">
    <location>
        <begin position="29"/>
        <end position="47"/>
    </location>
</feature>
<reference evidence="3 4" key="1">
    <citation type="submission" date="2018-03" db="EMBL/GenBank/DDBJ databases">
        <title>Genomic Encyclopedia of Type Strains, Phase III (KMG-III): the genomes of soil and plant-associated and newly described type strains.</title>
        <authorList>
            <person name="Whitman W."/>
        </authorList>
    </citation>
    <scope>NUCLEOTIDE SEQUENCE [LARGE SCALE GENOMIC DNA]</scope>
    <source>
        <strain evidence="3 4">CGMCC 1.12700</strain>
    </source>
</reference>
<keyword evidence="1" id="KW-1133">Transmembrane helix</keyword>